<sequence length="271" mass="29499">MAGAEYRRHLINFTNNRCTAALQIPWGSIRRATTLCRRLYIVAQHTGLGAACPVAKGGGIMKDVEFPAPGSISFGTFASGQCNNKVAVRAMAGETPLLAGPGTGKALDNTTNHYEYIRVYPIYHDCPLCLCLDEAPHTTAAGIILDSPHKIISLSSCLVQYFVPGLNARGMYPHSHVPLHPPAERLTHPARRESLVVAAASCPEMIPEWRTGGSEAADKEMSTTDERHTLPKHIARNTTGLDYREKNLIEASRLDETLVFKDCKAEPAVVL</sequence>
<organism evidence="1 2">
    <name type="scientific">Portunus trituberculatus</name>
    <name type="common">Swimming crab</name>
    <name type="synonym">Neptunus trituberculatus</name>
    <dbReference type="NCBI Taxonomy" id="210409"/>
    <lineage>
        <taxon>Eukaryota</taxon>
        <taxon>Metazoa</taxon>
        <taxon>Ecdysozoa</taxon>
        <taxon>Arthropoda</taxon>
        <taxon>Crustacea</taxon>
        <taxon>Multicrustacea</taxon>
        <taxon>Malacostraca</taxon>
        <taxon>Eumalacostraca</taxon>
        <taxon>Eucarida</taxon>
        <taxon>Decapoda</taxon>
        <taxon>Pleocyemata</taxon>
        <taxon>Brachyura</taxon>
        <taxon>Eubrachyura</taxon>
        <taxon>Portunoidea</taxon>
        <taxon>Portunidae</taxon>
        <taxon>Portuninae</taxon>
        <taxon>Portunus</taxon>
    </lineage>
</organism>
<keyword evidence="2" id="KW-1185">Reference proteome</keyword>
<dbReference type="Proteomes" id="UP000324222">
    <property type="component" value="Unassembled WGS sequence"/>
</dbReference>
<gene>
    <name evidence="1" type="ORF">E2C01_040726</name>
</gene>
<accession>A0A5B7FKJ7</accession>
<comment type="caution">
    <text evidence="1">The sequence shown here is derived from an EMBL/GenBank/DDBJ whole genome shotgun (WGS) entry which is preliminary data.</text>
</comment>
<protein>
    <submittedName>
        <fullName evidence="1">Uncharacterized protein</fullName>
    </submittedName>
</protein>
<evidence type="ECO:0000313" key="2">
    <source>
        <dbReference type="Proteomes" id="UP000324222"/>
    </source>
</evidence>
<dbReference type="EMBL" id="VSRR010007485">
    <property type="protein sequence ID" value="MPC46992.1"/>
    <property type="molecule type" value="Genomic_DNA"/>
</dbReference>
<proteinExistence type="predicted"/>
<reference evidence="1 2" key="1">
    <citation type="submission" date="2019-05" db="EMBL/GenBank/DDBJ databases">
        <title>Another draft genome of Portunus trituberculatus and its Hox gene families provides insights of decapod evolution.</title>
        <authorList>
            <person name="Jeong J.-H."/>
            <person name="Song I."/>
            <person name="Kim S."/>
            <person name="Choi T."/>
            <person name="Kim D."/>
            <person name="Ryu S."/>
            <person name="Kim W."/>
        </authorList>
    </citation>
    <scope>NUCLEOTIDE SEQUENCE [LARGE SCALE GENOMIC DNA]</scope>
    <source>
        <tissue evidence="1">Muscle</tissue>
    </source>
</reference>
<name>A0A5B7FKJ7_PORTR</name>
<evidence type="ECO:0000313" key="1">
    <source>
        <dbReference type="EMBL" id="MPC46992.1"/>
    </source>
</evidence>
<dbReference type="AlphaFoldDB" id="A0A5B7FKJ7"/>